<dbReference type="OrthoDB" id="560607at2759"/>
<evidence type="ECO:0000313" key="4">
    <source>
        <dbReference type="Proteomes" id="UP000236333"/>
    </source>
</evidence>
<sequence length="269" mass="30841">MLVSRTFQVQDPESTEVTITIKGTEVDPLFPVKQIGQVLSIQNIRESLNDFDEDELRVEHDGQQFLTEHGLNRLLGQSRKPVARPFHKWVIRVLRDSRANVKSEAEATLKELRALVLQKETELNRIRTTIRTKIYNELPKLYNVYVNKEVAESATDAHKVGKAIDVQTRESRSRILIHRRPTHNAKIVEDIVKVAQRRYHTASIGGWEKYNNQVEHSVDVIDIAATMVDTLASSYEYMTRGELFRKVVENLRAIQGDDDEDEDGPDAAK</sequence>
<gene>
    <name evidence="3" type="ORF">TSOC_012589</name>
</gene>
<dbReference type="Pfam" id="PF02498">
    <property type="entry name" value="Bro-N"/>
    <property type="match status" value="1"/>
</dbReference>
<evidence type="ECO:0000259" key="2">
    <source>
        <dbReference type="PROSITE" id="PS51750"/>
    </source>
</evidence>
<accession>A0A2J7ZMN3</accession>
<protein>
    <recommendedName>
        <fullName evidence="2">Bro-N domain-containing protein</fullName>
    </recommendedName>
</protein>
<dbReference type="InterPro" id="IPR003497">
    <property type="entry name" value="BRO_N_domain"/>
</dbReference>
<evidence type="ECO:0000313" key="3">
    <source>
        <dbReference type="EMBL" id="PNH01529.1"/>
    </source>
</evidence>
<dbReference type="AlphaFoldDB" id="A0A2J7ZMN3"/>
<dbReference type="EMBL" id="PGGS01000868">
    <property type="protein sequence ID" value="PNH01529.1"/>
    <property type="molecule type" value="Genomic_DNA"/>
</dbReference>
<keyword evidence="1" id="KW-0175">Coiled coil</keyword>
<evidence type="ECO:0000256" key="1">
    <source>
        <dbReference type="SAM" id="Coils"/>
    </source>
</evidence>
<name>A0A2J7ZMN3_9CHLO</name>
<dbReference type="Proteomes" id="UP000236333">
    <property type="component" value="Unassembled WGS sequence"/>
</dbReference>
<dbReference type="PROSITE" id="PS51750">
    <property type="entry name" value="BRO_N"/>
    <property type="match status" value="1"/>
</dbReference>
<proteinExistence type="predicted"/>
<feature type="domain" description="Bro-N" evidence="2">
    <location>
        <begin position="6"/>
        <end position="101"/>
    </location>
</feature>
<reference evidence="3 4" key="1">
    <citation type="journal article" date="2017" name="Mol. Biol. Evol.">
        <title>The 4-celled Tetrabaena socialis nuclear genome reveals the essential components for genetic control of cell number at the origin of multicellularity in the volvocine lineage.</title>
        <authorList>
            <person name="Featherston J."/>
            <person name="Arakaki Y."/>
            <person name="Hanschen E.R."/>
            <person name="Ferris P.J."/>
            <person name="Michod R.E."/>
            <person name="Olson B.J.S.C."/>
            <person name="Nozaki H."/>
            <person name="Durand P.M."/>
        </authorList>
    </citation>
    <scope>NUCLEOTIDE SEQUENCE [LARGE SCALE GENOMIC DNA]</scope>
    <source>
        <strain evidence="3 4">NIES-571</strain>
    </source>
</reference>
<feature type="coiled-coil region" evidence="1">
    <location>
        <begin position="102"/>
        <end position="129"/>
    </location>
</feature>
<organism evidence="3 4">
    <name type="scientific">Tetrabaena socialis</name>
    <dbReference type="NCBI Taxonomy" id="47790"/>
    <lineage>
        <taxon>Eukaryota</taxon>
        <taxon>Viridiplantae</taxon>
        <taxon>Chlorophyta</taxon>
        <taxon>core chlorophytes</taxon>
        <taxon>Chlorophyceae</taxon>
        <taxon>CS clade</taxon>
        <taxon>Chlamydomonadales</taxon>
        <taxon>Tetrabaenaceae</taxon>
        <taxon>Tetrabaena</taxon>
    </lineage>
</organism>
<dbReference type="SMART" id="SM01040">
    <property type="entry name" value="Bro-N"/>
    <property type="match status" value="1"/>
</dbReference>
<keyword evidence="4" id="KW-1185">Reference proteome</keyword>
<comment type="caution">
    <text evidence="3">The sequence shown here is derived from an EMBL/GenBank/DDBJ whole genome shotgun (WGS) entry which is preliminary data.</text>
</comment>